<dbReference type="InterPro" id="IPR008928">
    <property type="entry name" value="6-hairpin_glycosidase_sf"/>
</dbReference>
<protein>
    <submittedName>
        <fullName evidence="2">DUF255 domain-containing protein</fullName>
    </submittedName>
</protein>
<dbReference type="PROSITE" id="PS51352">
    <property type="entry name" value="THIOREDOXIN_2"/>
    <property type="match status" value="1"/>
</dbReference>
<gene>
    <name evidence="2" type="ORF">ACFQGB_21790</name>
</gene>
<sequence>MDESAEATKVEWREWGEEAFAVADRAGKPVLLSLSATWCAHCHEMDRETYDEPRIAANVNDGFVPVRVDADRHPRVRERYNMGGFPSTVFLAPDGSVLSGAGYLGPDGFRQVLTSVRKAWNAKGEAAGTVPRALREGLPPAGELTSDVEKQMLGQLVDSFDDEHGGWSDNAKFPLPRTVEFALKRQRDQAVRTLDAVDANLRDDYDGGFYRFAENANWSNVHHEKLLDSNAALIRAFANAYLYTGTESYREAASAGADYLASTLWTGEAFAGSQAADESYYVQSASGREDDDAPSVDPTVFADRNALAADALLAFAAYTDDEQARSYATRALDFVREELVSEDGVVTHYVAQGDGQATADGGPSAGERGEVGVLADQARVLSALLRARQVTGADVVDEARRVADWTIDELGDDDAFRDGPTSGAGLLDESLYPLDGNVEFADALLDLAVVTGEDEYRAVGRRALEAFGGAADRFGVRVAAYAATASRYLESPLSIRVGDDAGSDLHRAALRMADHEKVVVPAAEDVAAGEAEVARGDDVAGTATSPQALADLVAETV</sequence>
<dbReference type="Gene3D" id="3.40.30.10">
    <property type="entry name" value="Glutaredoxin"/>
    <property type="match status" value="1"/>
</dbReference>
<dbReference type="PANTHER" id="PTHR42899:SF1">
    <property type="entry name" value="SPERMATOGENESIS-ASSOCIATED PROTEIN 20"/>
    <property type="match status" value="1"/>
</dbReference>
<dbReference type="InterPro" id="IPR036249">
    <property type="entry name" value="Thioredoxin-like_sf"/>
</dbReference>
<comment type="caution">
    <text evidence="2">The sequence shown here is derived from an EMBL/GenBank/DDBJ whole genome shotgun (WGS) entry which is preliminary data.</text>
</comment>
<reference evidence="2 3" key="1">
    <citation type="journal article" date="2019" name="Int. J. Syst. Evol. Microbiol.">
        <title>The Global Catalogue of Microorganisms (GCM) 10K type strain sequencing project: providing services to taxonomists for standard genome sequencing and annotation.</title>
        <authorList>
            <consortium name="The Broad Institute Genomics Platform"/>
            <consortium name="The Broad Institute Genome Sequencing Center for Infectious Disease"/>
            <person name="Wu L."/>
            <person name="Ma J."/>
        </authorList>
    </citation>
    <scope>NUCLEOTIDE SEQUENCE [LARGE SCALE GENOMIC DNA]</scope>
    <source>
        <strain evidence="2 3">GX26</strain>
    </source>
</reference>
<dbReference type="InterPro" id="IPR013766">
    <property type="entry name" value="Thioredoxin_domain"/>
</dbReference>
<dbReference type="InterPro" id="IPR024705">
    <property type="entry name" value="Ssp411"/>
</dbReference>
<name>A0ABD5VQK4_9EURY</name>
<proteinExistence type="predicted"/>
<dbReference type="PROSITE" id="PS00194">
    <property type="entry name" value="THIOREDOXIN_1"/>
    <property type="match status" value="1"/>
</dbReference>
<keyword evidence="3" id="KW-1185">Reference proteome</keyword>
<dbReference type="InterPro" id="IPR017937">
    <property type="entry name" value="Thioredoxin_CS"/>
</dbReference>
<dbReference type="Pfam" id="PF03190">
    <property type="entry name" value="Thioredox_DsbH"/>
    <property type="match status" value="1"/>
</dbReference>
<organism evidence="2 3">
    <name type="scientific">Halorubellus litoreus</name>
    <dbReference type="NCBI Taxonomy" id="755308"/>
    <lineage>
        <taxon>Archaea</taxon>
        <taxon>Methanobacteriati</taxon>
        <taxon>Methanobacteriota</taxon>
        <taxon>Stenosarchaea group</taxon>
        <taxon>Halobacteria</taxon>
        <taxon>Halobacteriales</taxon>
        <taxon>Halorubellaceae</taxon>
        <taxon>Halorubellus</taxon>
    </lineage>
</organism>
<accession>A0ABD5VQK4</accession>
<evidence type="ECO:0000259" key="1">
    <source>
        <dbReference type="PROSITE" id="PS51352"/>
    </source>
</evidence>
<dbReference type="InterPro" id="IPR004879">
    <property type="entry name" value="Ssp411-like_TRX"/>
</dbReference>
<dbReference type="SUPFAM" id="SSF48208">
    <property type="entry name" value="Six-hairpin glycosidases"/>
    <property type="match status" value="1"/>
</dbReference>
<evidence type="ECO:0000313" key="3">
    <source>
        <dbReference type="Proteomes" id="UP001596395"/>
    </source>
</evidence>
<dbReference type="PIRSF" id="PIRSF006402">
    <property type="entry name" value="UCP006402_thioredoxin"/>
    <property type="match status" value="1"/>
</dbReference>
<evidence type="ECO:0000313" key="2">
    <source>
        <dbReference type="EMBL" id="MFC6955502.1"/>
    </source>
</evidence>
<dbReference type="InterPro" id="IPR012341">
    <property type="entry name" value="6hp_glycosidase-like_sf"/>
</dbReference>
<dbReference type="AlphaFoldDB" id="A0ABD5VQK4"/>
<dbReference type="Gene3D" id="1.50.10.10">
    <property type="match status" value="1"/>
</dbReference>
<dbReference type="Proteomes" id="UP001596395">
    <property type="component" value="Unassembled WGS sequence"/>
</dbReference>
<dbReference type="RefSeq" id="WP_336352420.1">
    <property type="nucleotide sequence ID" value="NZ_JAZAQL010000006.1"/>
</dbReference>
<feature type="domain" description="Thioredoxin" evidence="1">
    <location>
        <begin position="1"/>
        <end position="118"/>
    </location>
</feature>
<dbReference type="SUPFAM" id="SSF52833">
    <property type="entry name" value="Thioredoxin-like"/>
    <property type="match status" value="1"/>
</dbReference>
<dbReference type="EMBL" id="JBHSXN010000006">
    <property type="protein sequence ID" value="MFC6955502.1"/>
    <property type="molecule type" value="Genomic_DNA"/>
</dbReference>
<dbReference type="PANTHER" id="PTHR42899">
    <property type="entry name" value="SPERMATOGENESIS-ASSOCIATED PROTEIN 20"/>
    <property type="match status" value="1"/>
</dbReference>